<dbReference type="AlphaFoldDB" id="A0A0A9DUQ0"/>
<evidence type="ECO:0000313" key="1">
    <source>
        <dbReference type="EMBL" id="JAD87487.1"/>
    </source>
</evidence>
<sequence length="90" mass="10171">MVVVKLHQQLVKPVPCHLRDVTVPHISFTNQKMVRRLMLEMTQTNHAMGCQQSSLQADLTALLKMLSFAMNFQKVHHHGLGTMLTPLLVA</sequence>
<reference evidence="1" key="1">
    <citation type="submission" date="2014-09" db="EMBL/GenBank/DDBJ databases">
        <authorList>
            <person name="Magalhaes I.L.F."/>
            <person name="Oliveira U."/>
            <person name="Santos F.R."/>
            <person name="Vidigal T.H.D.A."/>
            <person name="Brescovit A.D."/>
            <person name="Santos A.J."/>
        </authorList>
    </citation>
    <scope>NUCLEOTIDE SEQUENCE</scope>
    <source>
        <tissue evidence="1">Shoot tissue taken approximately 20 cm above the soil surface</tissue>
    </source>
</reference>
<accession>A0A0A9DUQ0</accession>
<dbReference type="EMBL" id="GBRH01210408">
    <property type="protein sequence ID" value="JAD87487.1"/>
    <property type="molecule type" value="Transcribed_RNA"/>
</dbReference>
<protein>
    <submittedName>
        <fullName evidence="1">Uncharacterized protein</fullName>
    </submittedName>
</protein>
<name>A0A0A9DUQ0_ARUDO</name>
<proteinExistence type="predicted"/>
<organism evidence="1">
    <name type="scientific">Arundo donax</name>
    <name type="common">Giant reed</name>
    <name type="synonym">Donax arundinaceus</name>
    <dbReference type="NCBI Taxonomy" id="35708"/>
    <lineage>
        <taxon>Eukaryota</taxon>
        <taxon>Viridiplantae</taxon>
        <taxon>Streptophyta</taxon>
        <taxon>Embryophyta</taxon>
        <taxon>Tracheophyta</taxon>
        <taxon>Spermatophyta</taxon>
        <taxon>Magnoliopsida</taxon>
        <taxon>Liliopsida</taxon>
        <taxon>Poales</taxon>
        <taxon>Poaceae</taxon>
        <taxon>PACMAD clade</taxon>
        <taxon>Arundinoideae</taxon>
        <taxon>Arundineae</taxon>
        <taxon>Arundo</taxon>
    </lineage>
</organism>
<reference evidence="1" key="2">
    <citation type="journal article" date="2015" name="Data Brief">
        <title>Shoot transcriptome of the giant reed, Arundo donax.</title>
        <authorList>
            <person name="Barrero R.A."/>
            <person name="Guerrero F.D."/>
            <person name="Moolhuijzen P."/>
            <person name="Goolsby J.A."/>
            <person name="Tidwell J."/>
            <person name="Bellgard S.E."/>
            <person name="Bellgard M.I."/>
        </authorList>
    </citation>
    <scope>NUCLEOTIDE SEQUENCE</scope>
    <source>
        <tissue evidence="1">Shoot tissue taken approximately 20 cm above the soil surface</tissue>
    </source>
</reference>